<dbReference type="EMBL" id="JBHSXS010000045">
    <property type="protein sequence ID" value="MFC6885945.1"/>
    <property type="molecule type" value="Genomic_DNA"/>
</dbReference>
<dbReference type="Gene3D" id="1.10.1200.10">
    <property type="entry name" value="ACP-like"/>
    <property type="match status" value="1"/>
</dbReference>
<protein>
    <submittedName>
        <fullName evidence="2">Phosphopantetheine-binding protein</fullName>
    </submittedName>
</protein>
<name>A0ABW2CY97_9ACTN</name>
<keyword evidence="3" id="KW-1185">Reference proteome</keyword>
<accession>A0ABW2CY97</accession>
<dbReference type="InterPro" id="IPR009081">
    <property type="entry name" value="PP-bd_ACP"/>
</dbReference>
<feature type="domain" description="Carrier" evidence="1">
    <location>
        <begin position="1"/>
        <end position="75"/>
    </location>
</feature>
<dbReference type="Proteomes" id="UP001596380">
    <property type="component" value="Unassembled WGS sequence"/>
</dbReference>
<evidence type="ECO:0000259" key="1">
    <source>
        <dbReference type="PROSITE" id="PS50075"/>
    </source>
</evidence>
<dbReference type="RefSeq" id="WP_241684502.1">
    <property type="nucleotide sequence ID" value="NZ_JBHSXS010000045.1"/>
</dbReference>
<organism evidence="2 3">
    <name type="scientific">Actinomadura yumaensis</name>
    <dbReference type="NCBI Taxonomy" id="111807"/>
    <lineage>
        <taxon>Bacteria</taxon>
        <taxon>Bacillati</taxon>
        <taxon>Actinomycetota</taxon>
        <taxon>Actinomycetes</taxon>
        <taxon>Streptosporangiales</taxon>
        <taxon>Thermomonosporaceae</taxon>
        <taxon>Actinomadura</taxon>
    </lineage>
</organism>
<gene>
    <name evidence="2" type="ORF">ACFQKB_39725</name>
</gene>
<evidence type="ECO:0000313" key="2">
    <source>
        <dbReference type="EMBL" id="MFC6885945.1"/>
    </source>
</evidence>
<sequence>MHQTRDELRSEVAELLAVEPAEIGFDDNLIDAGLDSIRVMMLIERWRARGTDVGFAELAEVPSLAGWHDVLAAKAGSR</sequence>
<comment type="caution">
    <text evidence="2">The sequence shown here is derived from an EMBL/GenBank/DDBJ whole genome shotgun (WGS) entry which is preliminary data.</text>
</comment>
<proteinExistence type="predicted"/>
<evidence type="ECO:0000313" key="3">
    <source>
        <dbReference type="Proteomes" id="UP001596380"/>
    </source>
</evidence>
<dbReference type="InterPro" id="IPR036736">
    <property type="entry name" value="ACP-like_sf"/>
</dbReference>
<dbReference type="PROSITE" id="PS50075">
    <property type="entry name" value="CARRIER"/>
    <property type="match status" value="1"/>
</dbReference>
<dbReference type="SUPFAM" id="SSF47336">
    <property type="entry name" value="ACP-like"/>
    <property type="match status" value="1"/>
</dbReference>
<reference evidence="3" key="1">
    <citation type="journal article" date="2019" name="Int. J. Syst. Evol. Microbiol.">
        <title>The Global Catalogue of Microorganisms (GCM) 10K type strain sequencing project: providing services to taxonomists for standard genome sequencing and annotation.</title>
        <authorList>
            <consortium name="The Broad Institute Genomics Platform"/>
            <consortium name="The Broad Institute Genome Sequencing Center for Infectious Disease"/>
            <person name="Wu L."/>
            <person name="Ma J."/>
        </authorList>
    </citation>
    <scope>NUCLEOTIDE SEQUENCE [LARGE SCALE GENOMIC DNA]</scope>
    <source>
        <strain evidence="3">JCM 3369</strain>
    </source>
</reference>
<dbReference type="Pfam" id="PF00550">
    <property type="entry name" value="PP-binding"/>
    <property type="match status" value="1"/>
</dbReference>